<proteinExistence type="inferred from homology"/>
<dbReference type="AlphaFoldDB" id="A0A4D6YBN0"/>
<dbReference type="CDD" id="cd00946">
    <property type="entry name" value="FBP_aldolase_IIA"/>
    <property type="match status" value="1"/>
</dbReference>
<dbReference type="UniPathway" id="UPA00109">
    <property type="reaction ID" value="UER00183"/>
</dbReference>
<evidence type="ECO:0000256" key="4">
    <source>
        <dbReference type="ARBA" id="ARBA00013068"/>
    </source>
</evidence>
<feature type="binding site" evidence="11">
    <location>
        <position position="111"/>
    </location>
    <ligand>
        <name>Zn(2+)</name>
        <dbReference type="ChEBI" id="CHEBI:29105"/>
        <label>1</label>
        <note>catalytic</note>
    </ligand>
</feature>
<organism evidence="13 14">
    <name type="scientific">Buchnera aphidicola subsp. Melaphis rhois</name>
    <dbReference type="NCBI Taxonomy" id="118103"/>
    <lineage>
        <taxon>Bacteria</taxon>
        <taxon>Pseudomonadati</taxon>
        <taxon>Pseudomonadota</taxon>
        <taxon>Gammaproteobacteria</taxon>
        <taxon>Enterobacterales</taxon>
        <taxon>Erwiniaceae</taxon>
        <taxon>Buchnera</taxon>
    </lineage>
</organism>
<sequence length="359" mass="40607">MCNISKFIQPGVVNGNDALKIFKIAKENLFAIPSINCIGHDSINIVLETARKVNSPVAIQFSYGGSIFIAGKGLKKNKIHQQAALGAISGAQHVHLMAKHYEIPVILHTDHCNKNMLPWIDELIKEGKRYFRINDTPLFTSHMIDLSHEPLEFNLNICSKYLKKIKNINMMLEIELGCTGGEEDGIDNTDIDNSFLYTKPVDVNLAYERLSPISPCFTIAASFGNIHGVYRSGNVHLKPIILKNSQKYVREKHNLSFNPLNFVFHGGSGSSLEDIQQSIQYGVVKMNVDTDVQWAAWKGILEFYKKNKTYLQNQLGNPLGSDKPNKKYYDPRTWIRASQKSVAHYLQYIFKVLNSYNTL</sequence>
<dbReference type="Gene3D" id="3.20.20.70">
    <property type="entry name" value="Aldolase class I"/>
    <property type="match status" value="1"/>
</dbReference>
<dbReference type="InterPro" id="IPR000771">
    <property type="entry name" value="FBA_II"/>
</dbReference>
<keyword evidence="6 11" id="KW-0862">Zinc</keyword>
<comment type="cofactor">
    <cofactor evidence="11 12">
        <name>Zn(2+)</name>
        <dbReference type="ChEBI" id="CHEBI:29105"/>
    </cofactor>
    <text evidence="11 12">Binds 2 Zn(2+) ions per subunit. One is catalytic and the other provides a structural contribution.</text>
</comment>
<accession>A0A4D6YBN0</accession>
<dbReference type="Proteomes" id="UP000298566">
    <property type="component" value="Chromosome"/>
</dbReference>
<dbReference type="OrthoDB" id="9803995at2"/>
<evidence type="ECO:0000256" key="10">
    <source>
        <dbReference type="PIRSR" id="PIRSR001359-2"/>
    </source>
</evidence>
<dbReference type="InterPro" id="IPR006411">
    <property type="entry name" value="Fruct_bisP_bact"/>
</dbReference>
<evidence type="ECO:0000256" key="7">
    <source>
        <dbReference type="ARBA" id="ARBA00023152"/>
    </source>
</evidence>
<dbReference type="EC" id="4.1.2.13" evidence="4 12"/>
<gene>
    <name evidence="13" type="ORF">D9V73_02085</name>
</gene>
<evidence type="ECO:0000313" key="13">
    <source>
        <dbReference type="EMBL" id="QCI23414.1"/>
    </source>
</evidence>
<name>A0A4D6YBN0_BUCMH</name>
<dbReference type="PROSITE" id="PS00602">
    <property type="entry name" value="ALDOLASE_CLASS_II_1"/>
    <property type="match status" value="1"/>
</dbReference>
<comment type="pathway">
    <text evidence="2 12">Carbohydrate degradation; glycolysis; D-glyceraldehyde 3-phosphate and glycerone phosphate from D-glucose: step 4/4.</text>
</comment>
<dbReference type="GO" id="GO:0006094">
    <property type="term" value="P:gluconeogenesis"/>
    <property type="evidence" value="ECO:0007669"/>
    <property type="project" value="TreeGrafter"/>
</dbReference>
<keyword evidence="5 11" id="KW-0479">Metal-binding</keyword>
<evidence type="ECO:0000256" key="12">
    <source>
        <dbReference type="RuleBase" id="RU366023"/>
    </source>
</evidence>
<feature type="binding site" evidence="10">
    <location>
        <begin position="266"/>
        <end position="268"/>
    </location>
    <ligand>
        <name>dihydroxyacetone phosphate</name>
        <dbReference type="ChEBI" id="CHEBI:57642"/>
    </ligand>
</feature>
<dbReference type="SUPFAM" id="SSF51569">
    <property type="entry name" value="Aldolase"/>
    <property type="match status" value="1"/>
</dbReference>
<dbReference type="PIRSF" id="PIRSF001359">
    <property type="entry name" value="F_bP_aldolase_II"/>
    <property type="match status" value="1"/>
</dbReference>
<dbReference type="GO" id="GO:0005829">
    <property type="term" value="C:cytosol"/>
    <property type="evidence" value="ECO:0007669"/>
    <property type="project" value="TreeGrafter"/>
</dbReference>
<feature type="binding site" evidence="10">
    <location>
        <position position="228"/>
    </location>
    <ligand>
        <name>dihydroxyacetone phosphate</name>
        <dbReference type="ChEBI" id="CHEBI:57642"/>
    </ligand>
</feature>
<keyword evidence="7 12" id="KW-0324">Glycolysis</keyword>
<evidence type="ECO:0000256" key="8">
    <source>
        <dbReference type="ARBA" id="ARBA00023239"/>
    </source>
</evidence>
<dbReference type="PANTHER" id="PTHR30559">
    <property type="entry name" value="FRUCTOSE-BISPHOSPHATE ALDOLASE CLASS 2"/>
    <property type="match status" value="1"/>
</dbReference>
<evidence type="ECO:0000256" key="2">
    <source>
        <dbReference type="ARBA" id="ARBA00004714"/>
    </source>
</evidence>
<evidence type="ECO:0000256" key="11">
    <source>
        <dbReference type="PIRSR" id="PIRSR001359-3"/>
    </source>
</evidence>
<dbReference type="NCBIfam" id="TIGR00167">
    <property type="entry name" value="cbbA"/>
    <property type="match status" value="1"/>
</dbReference>
<feature type="binding site" evidence="11">
    <location>
        <position position="265"/>
    </location>
    <ligand>
        <name>Zn(2+)</name>
        <dbReference type="ChEBI" id="CHEBI:29105"/>
        <label>1</label>
        <note>catalytic</note>
    </ligand>
</feature>
<dbReference type="GO" id="GO:0008270">
    <property type="term" value="F:zinc ion binding"/>
    <property type="evidence" value="ECO:0007669"/>
    <property type="project" value="UniProtKB-UniRule"/>
</dbReference>
<dbReference type="Pfam" id="PF01116">
    <property type="entry name" value="F_bP_aldolase"/>
    <property type="match status" value="1"/>
</dbReference>
<dbReference type="NCBIfam" id="TIGR01520">
    <property type="entry name" value="FruBisAldo_II_A"/>
    <property type="match status" value="1"/>
</dbReference>
<dbReference type="InterPro" id="IPR013785">
    <property type="entry name" value="Aldolase_TIM"/>
</dbReference>
<feature type="binding site" evidence="11">
    <location>
        <position position="175"/>
    </location>
    <ligand>
        <name>Zn(2+)</name>
        <dbReference type="ChEBI" id="CHEBI:29105"/>
        <label>2</label>
    </ligand>
</feature>
<feature type="active site" description="Proton donor" evidence="9">
    <location>
        <position position="110"/>
    </location>
</feature>
<dbReference type="PANTHER" id="PTHR30559:SF0">
    <property type="entry name" value="FRUCTOSE-BISPHOSPHATE ALDOLASE"/>
    <property type="match status" value="1"/>
</dbReference>
<evidence type="ECO:0000256" key="1">
    <source>
        <dbReference type="ARBA" id="ARBA00000441"/>
    </source>
</evidence>
<evidence type="ECO:0000256" key="9">
    <source>
        <dbReference type="PIRSR" id="PIRSR001359-1"/>
    </source>
</evidence>
<reference evidence="13 14" key="1">
    <citation type="submission" date="2018-10" db="EMBL/GenBank/DDBJ databases">
        <title>Comparative functional genomics of the obligate endosymbiont Buchnera aphidicola.</title>
        <authorList>
            <person name="Chong R.A."/>
        </authorList>
    </citation>
    <scope>NUCLEOTIDE SEQUENCE [LARGE SCALE GENOMIC DNA]</scope>
    <source>
        <strain evidence="13 14">Mrh</strain>
    </source>
</reference>
<evidence type="ECO:0000256" key="6">
    <source>
        <dbReference type="ARBA" id="ARBA00022833"/>
    </source>
</evidence>
<dbReference type="NCBIfam" id="NF006628">
    <property type="entry name" value="PRK09197.1"/>
    <property type="match status" value="1"/>
</dbReference>
<keyword evidence="8 12" id="KW-0456">Lyase</keyword>
<evidence type="ECO:0000313" key="14">
    <source>
        <dbReference type="Proteomes" id="UP000298566"/>
    </source>
</evidence>
<dbReference type="RefSeq" id="WP_158336623.1">
    <property type="nucleotide sequence ID" value="NZ_CP033004.1"/>
</dbReference>
<dbReference type="PROSITE" id="PS00806">
    <property type="entry name" value="ALDOLASE_CLASS_II_2"/>
    <property type="match status" value="1"/>
</dbReference>
<evidence type="ECO:0000256" key="5">
    <source>
        <dbReference type="ARBA" id="ARBA00022723"/>
    </source>
</evidence>
<feature type="binding site" evidence="11">
    <location>
        <position position="145"/>
    </location>
    <ligand>
        <name>Zn(2+)</name>
        <dbReference type="ChEBI" id="CHEBI:29105"/>
        <label>2</label>
    </ligand>
</feature>
<feature type="binding site" evidence="11">
    <location>
        <position position="227"/>
    </location>
    <ligand>
        <name>Zn(2+)</name>
        <dbReference type="ChEBI" id="CHEBI:29105"/>
        <label>1</label>
        <note>catalytic</note>
    </ligand>
</feature>
<evidence type="ECO:0000256" key="3">
    <source>
        <dbReference type="ARBA" id="ARBA00005812"/>
    </source>
</evidence>
<feature type="binding site" evidence="10">
    <location>
        <begin position="287"/>
        <end position="290"/>
    </location>
    <ligand>
        <name>dihydroxyacetone phosphate</name>
        <dbReference type="ChEBI" id="CHEBI:57642"/>
    </ligand>
</feature>
<protein>
    <recommendedName>
        <fullName evidence="4 12">Fructose-bisphosphate aldolase</fullName>
        <shortName evidence="12">FBP aldolase</shortName>
        <ecNumber evidence="4 12">4.1.2.13</ecNumber>
    </recommendedName>
</protein>
<comment type="similarity">
    <text evidence="3 12">Belongs to the class II fructose-bisphosphate aldolase family.</text>
</comment>
<comment type="catalytic activity">
    <reaction evidence="1 12">
        <text>beta-D-fructose 1,6-bisphosphate = D-glyceraldehyde 3-phosphate + dihydroxyacetone phosphate</text>
        <dbReference type="Rhea" id="RHEA:14729"/>
        <dbReference type="ChEBI" id="CHEBI:32966"/>
        <dbReference type="ChEBI" id="CHEBI:57642"/>
        <dbReference type="ChEBI" id="CHEBI:59776"/>
        <dbReference type="EC" id="4.1.2.13"/>
    </reaction>
</comment>
<dbReference type="GO" id="GO:0006096">
    <property type="term" value="P:glycolytic process"/>
    <property type="evidence" value="ECO:0007669"/>
    <property type="project" value="UniProtKB-UniPathway"/>
</dbReference>
<dbReference type="EMBL" id="CP033004">
    <property type="protein sequence ID" value="QCI23414.1"/>
    <property type="molecule type" value="Genomic_DNA"/>
</dbReference>
<comment type="function">
    <text evidence="12">Catalyzes the aldol condensation of dihydroxyacetone phosphate (DHAP or glycerone-phosphate) with glyceraldehyde 3-phosphate (G3P) to form fructose 1,6-bisphosphate (FBP) in gluconeogenesis and the reverse reaction in glycolysis.</text>
</comment>
<dbReference type="GO" id="GO:0004332">
    <property type="term" value="F:fructose-bisphosphate aldolase activity"/>
    <property type="evidence" value="ECO:0007669"/>
    <property type="project" value="UniProtKB-EC"/>
</dbReference>